<proteinExistence type="predicted"/>
<accession>A0A4R5LAD5</accession>
<dbReference type="Proteomes" id="UP000295606">
    <property type="component" value="Unassembled WGS sequence"/>
</dbReference>
<sequence>MIDLDHVDSVAYGNLWEGRCHRMAALGHASFWEALDDFDRILERFLHDVGTGRPASRIV</sequence>
<protein>
    <recommendedName>
        <fullName evidence="3">Alpha/beta hydrolase</fullName>
    </recommendedName>
</protein>
<name>A0A4R5LAD5_9BURK</name>
<dbReference type="EMBL" id="SMOD01000017">
    <property type="protein sequence ID" value="TDG05955.1"/>
    <property type="molecule type" value="Genomic_DNA"/>
</dbReference>
<evidence type="ECO:0000313" key="1">
    <source>
        <dbReference type="EMBL" id="TDG05955.1"/>
    </source>
</evidence>
<dbReference type="AlphaFoldDB" id="A0A4R5LAD5"/>
<organism evidence="1 2">
    <name type="scientific">Paraburkholderia guartelaensis</name>
    <dbReference type="NCBI Taxonomy" id="2546446"/>
    <lineage>
        <taxon>Bacteria</taxon>
        <taxon>Pseudomonadati</taxon>
        <taxon>Pseudomonadota</taxon>
        <taxon>Betaproteobacteria</taxon>
        <taxon>Burkholderiales</taxon>
        <taxon>Burkholderiaceae</taxon>
        <taxon>Paraburkholderia</taxon>
    </lineage>
</organism>
<reference evidence="1 2" key="1">
    <citation type="submission" date="2019-03" db="EMBL/GenBank/DDBJ databases">
        <title>Paraburkholderia sp. isolated from native Mimosa gymnas in Guartela State Park, Brazil.</title>
        <authorList>
            <person name="Paulitsch F."/>
            <person name="Hungria M."/>
            <person name="Delamuta J.R.M."/>
            <person name="Ribeiro R.A."/>
            <person name="Dall'Agnol R."/>
            <person name="Silva J.S.B."/>
        </authorList>
    </citation>
    <scope>NUCLEOTIDE SEQUENCE [LARGE SCALE GENOMIC DNA]</scope>
    <source>
        <strain evidence="1 2">CNPSo 3008</strain>
    </source>
</reference>
<comment type="caution">
    <text evidence="1">The sequence shown here is derived from an EMBL/GenBank/DDBJ whole genome shotgun (WGS) entry which is preliminary data.</text>
</comment>
<evidence type="ECO:0008006" key="3">
    <source>
        <dbReference type="Google" id="ProtNLM"/>
    </source>
</evidence>
<dbReference type="OrthoDB" id="9785847at2"/>
<gene>
    <name evidence="1" type="ORF">E1N52_22200</name>
</gene>
<evidence type="ECO:0000313" key="2">
    <source>
        <dbReference type="Proteomes" id="UP000295606"/>
    </source>
</evidence>
<dbReference type="RefSeq" id="WP_133184882.1">
    <property type="nucleotide sequence ID" value="NZ_SMOD01000017.1"/>
</dbReference>